<keyword evidence="2" id="KW-1185">Reference proteome</keyword>
<name>A0A2Z6NB57_TRISU</name>
<protein>
    <submittedName>
        <fullName evidence="1">Uncharacterized protein</fullName>
    </submittedName>
</protein>
<dbReference type="Proteomes" id="UP000242715">
    <property type="component" value="Unassembled WGS sequence"/>
</dbReference>
<dbReference type="AlphaFoldDB" id="A0A2Z6NB57"/>
<organism evidence="1 2">
    <name type="scientific">Trifolium subterraneum</name>
    <name type="common">Subterranean clover</name>
    <dbReference type="NCBI Taxonomy" id="3900"/>
    <lineage>
        <taxon>Eukaryota</taxon>
        <taxon>Viridiplantae</taxon>
        <taxon>Streptophyta</taxon>
        <taxon>Embryophyta</taxon>
        <taxon>Tracheophyta</taxon>
        <taxon>Spermatophyta</taxon>
        <taxon>Magnoliopsida</taxon>
        <taxon>eudicotyledons</taxon>
        <taxon>Gunneridae</taxon>
        <taxon>Pentapetalae</taxon>
        <taxon>rosids</taxon>
        <taxon>fabids</taxon>
        <taxon>Fabales</taxon>
        <taxon>Fabaceae</taxon>
        <taxon>Papilionoideae</taxon>
        <taxon>50 kb inversion clade</taxon>
        <taxon>NPAAA clade</taxon>
        <taxon>Hologalegina</taxon>
        <taxon>IRL clade</taxon>
        <taxon>Trifolieae</taxon>
        <taxon>Trifolium</taxon>
    </lineage>
</organism>
<proteinExistence type="predicted"/>
<evidence type="ECO:0000313" key="1">
    <source>
        <dbReference type="EMBL" id="GAU28899.1"/>
    </source>
</evidence>
<gene>
    <name evidence="1" type="ORF">TSUD_293510</name>
</gene>
<evidence type="ECO:0000313" key="2">
    <source>
        <dbReference type="Proteomes" id="UP000242715"/>
    </source>
</evidence>
<accession>A0A2Z6NB57</accession>
<reference evidence="2" key="1">
    <citation type="journal article" date="2017" name="Front. Plant Sci.">
        <title>Climate Clever Clovers: New Paradigm to Reduce the Environmental Footprint of Ruminants by Breeding Low Methanogenic Forages Utilizing Haplotype Variation.</title>
        <authorList>
            <person name="Kaur P."/>
            <person name="Appels R."/>
            <person name="Bayer P.E."/>
            <person name="Keeble-Gagnere G."/>
            <person name="Wang J."/>
            <person name="Hirakawa H."/>
            <person name="Shirasawa K."/>
            <person name="Vercoe P."/>
            <person name="Stefanova K."/>
            <person name="Durmic Z."/>
            <person name="Nichols P."/>
            <person name="Revell C."/>
            <person name="Isobe S.N."/>
            <person name="Edwards D."/>
            <person name="Erskine W."/>
        </authorList>
    </citation>
    <scope>NUCLEOTIDE SEQUENCE [LARGE SCALE GENOMIC DNA]</scope>
    <source>
        <strain evidence="2">cv. Daliak</strain>
    </source>
</reference>
<dbReference type="EMBL" id="DF973382">
    <property type="protein sequence ID" value="GAU28899.1"/>
    <property type="molecule type" value="Genomic_DNA"/>
</dbReference>
<sequence>MENLSDLRKAQVSCVSYNFRNNMCKVHQTTIIMRKAQKSRARRNGQQQGFLKFSVLRKARVAEV</sequence>